<keyword evidence="2" id="KW-0560">Oxidoreductase</keyword>
<proteinExistence type="inferred from homology"/>
<dbReference type="PANTHER" id="PTHR41534:SF2">
    <property type="entry name" value="3-PHENYLPROPIONATE_CINNAMIC ACID DIOXYGENASE SUBUNIT BETA"/>
    <property type="match status" value="1"/>
</dbReference>
<dbReference type="Proteomes" id="UP000199391">
    <property type="component" value="Unassembled WGS sequence"/>
</dbReference>
<dbReference type="Pfam" id="PF00866">
    <property type="entry name" value="Ring_hydroxyl_B"/>
    <property type="match status" value="1"/>
</dbReference>
<organism evidence="3 4">
    <name type="scientific">Pseudoduganella namucuonensis</name>
    <dbReference type="NCBI Taxonomy" id="1035707"/>
    <lineage>
        <taxon>Bacteria</taxon>
        <taxon>Pseudomonadati</taxon>
        <taxon>Pseudomonadota</taxon>
        <taxon>Betaproteobacteria</taxon>
        <taxon>Burkholderiales</taxon>
        <taxon>Oxalobacteraceae</taxon>
        <taxon>Telluria group</taxon>
        <taxon>Pseudoduganella</taxon>
    </lineage>
</organism>
<keyword evidence="4" id="KW-1185">Reference proteome</keyword>
<reference evidence="4" key="1">
    <citation type="submission" date="2016-10" db="EMBL/GenBank/DDBJ databases">
        <authorList>
            <person name="Varghese N."/>
            <person name="Submissions S."/>
        </authorList>
    </citation>
    <scope>NUCLEOTIDE SEQUENCE [LARGE SCALE GENOMIC DNA]</scope>
    <source>
        <strain evidence="4">CGMCC 1.11014</strain>
    </source>
</reference>
<protein>
    <submittedName>
        <fullName evidence="3">3-phenylpropionate/cinnamic acid dioxygenase, small subunit</fullName>
    </submittedName>
</protein>
<dbReference type="RefSeq" id="WP_093560114.1">
    <property type="nucleotide sequence ID" value="NZ_FPBO01000044.1"/>
</dbReference>
<sequence length="167" mass="18378">MTNNNAELSGLAGPLGRAIAYIWAEAEILDRKDYAGWAALWAEDGKYIVPIEHGTDDYAGRLNYVYDDARMRRLRVERLSSGHSMSAADAAKTVRTVSRFRLVSEAGGVVEVNSSQVVVGYKRGKHTLYAADLTHRIDLAGETPRLLQKVIRLVNAEDSLSAIGFLL</sequence>
<dbReference type="Gene3D" id="3.10.450.50">
    <property type="match status" value="1"/>
</dbReference>
<dbReference type="GO" id="GO:0019380">
    <property type="term" value="P:3-phenylpropionate catabolic process"/>
    <property type="evidence" value="ECO:0007669"/>
    <property type="project" value="TreeGrafter"/>
</dbReference>
<gene>
    <name evidence="3" type="ORF">SAMN05216552_104453</name>
</gene>
<evidence type="ECO:0000313" key="4">
    <source>
        <dbReference type="Proteomes" id="UP000199391"/>
    </source>
</evidence>
<evidence type="ECO:0000256" key="1">
    <source>
        <dbReference type="ARBA" id="ARBA00009570"/>
    </source>
</evidence>
<evidence type="ECO:0000256" key="2">
    <source>
        <dbReference type="ARBA" id="ARBA00023002"/>
    </source>
</evidence>
<dbReference type="InterPro" id="IPR032710">
    <property type="entry name" value="NTF2-like_dom_sf"/>
</dbReference>
<comment type="similarity">
    <text evidence="1">Belongs to the bacterial ring-hydroxylating dioxygenase beta subunit family.</text>
</comment>
<name>A0A1I7LZF9_9BURK</name>
<dbReference type="AlphaFoldDB" id="A0A1I7LZF9"/>
<dbReference type="STRING" id="1035707.SAMN05216552_104453"/>
<dbReference type="OrthoDB" id="7062869at2"/>
<dbReference type="InterPro" id="IPR000391">
    <property type="entry name" value="Rng_hydr_dOase-bsu"/>
</dbReference>
<evidence type="ECO:0000313" key="3">
    <source>
        <dbReference type="EMBL" id="SFV15092.1"/>
    </source>
</evidence>
<dbReference type="GO" id="GO:0051213">
    <property type="term" value="F:dioxygenase activity"/>
    <property type="evidence" value="ECO:0007669"/>
    <property type="project" value="UniProtKB-KW"/>
</dbReference>
<keyword evidence="3" id="KW-0223">Dioxygenase</keyword>
<dbReference type="PANTHER" id="PTHR41534">
    <property type="entry name" value="BLR3401 PROTEIN"/>
    <property type="match status" value="1"/>
</dbReference>
<dbReference type="EMBL" id="FPBO01000044">
    <property type="protein sequence ID" value="SFV15092.1"/>
    <property type="molecule type" value="Genomic_DNA"/>
</dbReference>
<dbReference type="SUPFAM" id="SSF54427">
    <property type="entry name" value="NTF2-like"/>
    <property type="match status" value="1"/>
</dbReference>
<accession>A0A1I7LZF9</accession>